<sequence>MKRTNQNAAAVPAPKFDLSIDAKTLNELRELLDQRKKLDDAVNSAPADIVAAEAELAGLHQQFSALEADVVLVNDAKLPSLQKEIAKLAGTIDDKDLSIRRMKARLDALEARAPELDNKIDLAIGYVRVEANMAAQNLQVELAETLRSKVAEVQMIYAQVRALHRLAPMPRTSDFLISAYVPDLESCMRVNTGTGHYDAAPNLLAITNADTESAESEIAETMKLISDALIAARGHRPYVPLAKRPKPYVVKGAWDGPGGRTERPEEPEEPPVRMKTMEEARAEPYEIKGDSSGFRTWKQAQEMNMTAAIAETQHSAEQ</sequence>
<keyword evidence="1" id="KW-0175">Coiled coil</keyword>
<evidence type="ECO:0000313" key="4">
    <source>
        <dbReference type="Proteomes" id="UP000064029"/>
    </source>
</evidence>
<accession>A0A118HKL6</accession>
<proteinExistence type="predicted"/>
<name>A0A118HKL6_9BURK</name>
<evidence type="ECO:0000256" key="1">
    <source>
        <dbReference type="SAM" id="Coils"/>
    </source>
</evidence>
<evidence type="ECO:0000256" key="2">
    <source>
        <dbReference type="SAM" id="MobiDB-lite"/>
    </source>
</evidence>
<dbReference type="OrthoDB" id="9101476at2"/>
<protein>
    <submittedName>
        <fullName evidence="3">Uncharacterized protein</fullName>
    </submittedName>
</protein>
<feature type="coiled-coil region" evidence="1">
    <location>
        <begin position="49"/>
        <end position="119"/>
    </location>
</feature>
<dbReference type="AlphaFoldDB" id="A0A118HKL6"/>
<feature type="compositionally biased region" description="Basic and acidic residues" evidence="2">
    <location>
        <begin position="260"/>
        <end position="273"/>
    </location>
</feature>
<reference evidence="3 4" key="1">
    <citation type="submission" date="2015-11" db="EMBL/GenBank/DDBJ databases">
        <title>Expanding the genomic diversity of Burkholderia species for the development of highly accurate diagnostics.</title>
        <authorList>
            <person name="Sahl J."/>
            <person name="Keim P."/>
            <person name="Wagner D."/>
        </authorList>
    </citation>
    <scope>NUCLEOTIDE SEQUENCE [LARGE SCALE GENOMIC DNA]</scope>
    <source>
        <strain evidence="3 4">MSMB2036</strain>
    </source>
</reference>
<dbReference type="EMBL" id="LOXM01000264">
    <property type="protein sequence ID" value="KVG54875.1"/>
    <property type="molecule type" value="Genomic_DNA"/>
</dbReference>
<gene>
    <name evidence="3" type="ORF">WJ33_00990</name>
</gene>
<feature type="region of interest" description="Disordered" evidence="2">
    <location>
        <begin position="253"/>
        <end position="273"/>
    </location>
</feature>
<dbReference type="RefSeq" id="WP_059759541.1">
    <property type="nucleotide sequence ID" value="NZ_CP013414.1"/>
</dbReference>
<comment type="caution">
    <text evidence="3">The sequence shown here is derived from an EMBL/GenBank/DDBJ whole genome shotgun (WGS) entry which is preliminary data.</text>
</comment>
<evidence type="ECO:0000313" key="3">
    <source>
        <dbReference type="EMBL" id="KVG54875.1"/>
    </source>
</evidence>
<organism evidence="3 4">
    <name type="scientific">Burkholderia ubonensis</name>
    <dbReference type="NCBI Taxonomy" id="101571"/>
    <lineage>
        <taxon>Bacteria</taxon>
        <taxon>Pseudomonadati</taxon>
        <taxon>Pseudomonadota</taxon>
        <taxon>Betaproteobacteria</taxon>
        <taxon>Burkholderiales</taxon>
        <taxon>Burkholderiaceae</taxon>
        <taxon>Burkholderia</taxon>
        <taxon>Burkholderia cepacia complex</taxon>
    </lineage>
</organism>
<dbReference type="Proteomes" id="UP000064029">
    <property type="component" value="Unassembled WGS sequence"/>
</dbReference>